<dbReference type="AlphaFoldDB" id="A0A7J7VHW4"/>
<proteinExistence type="predicted"/>
<evidence type="ECO:0000313" key="2">
    <source>
        <dbReference type="Proteomes" id="UP000527355"/>
    </source>
</evidence>
<dbReference type="EMBL" id="JABWUV010000010">
    <property type="protein sequence ID" value="KAF6324797.1"/>
    <property type="molecule type" value="Genomic_DNA"/>
</dbReference>
<accession>A0A7J7VHW4</accession>
<keyword evidence="2" id="KW-1185">Reference proteome</keyword>
<sequence>MVQIPEVFIIVKGISYNKLVWNLKSNKVWSTSNTSRGPFYQQVCNLDHLRIMLLDQGKQGLHCLPVSIISSTIKTFFPALTSLAQWIECWPEDSRVPGLTPVKGMYLGCRHIPSRGCAGGS</sequence>
<dbReference type="Proteomes" id="UP000527355">
    <property type="component" value="Unassembled WGS sequence"/>
</dbReference>
<gene>
    <name evidence="1" type="ORF">mMyoMyo1_008263</name>
</gene>
<reference evidence="1 2" key="1">
    <citation type="journal article" date="2020" name="Nature">
        <title>Six reference-quality genomes reveal evolution of bat adaptations.</title>
        <authorList>
            <person name="Jebb D."/>
            <person name="Huang Z."/>
            <person name="Pippel M."/>
            <person name="Hughes G.M."/>
            <person name="Lavrichenko K."/>
            <person name="Devanna P."/>
            <person name="Winkler S."/>
            <person name="Jermiin L.S."/>
            <person name="Skirmuntt E.C."/>
            <person name="Katzourakis A."/>
            <person name="Burkitt-Gray L."/>
            <person name="Ray D.A."/>
            <person name="Sullivan K.A.M."/>
            <person name="Roscito J.G."/>
            <person name="Kirilenko B.M."/>
            <person name="Davalos L.M."/>
            <person name="Corthals A.P."/>
            <person name="Power M.L."/>
            <person name="Jones G."/>
            <person name="Ransome R.D."/>
            <person name="Dechmann D.K.N."/>
            <person name="Locatelli A.G."/>
            <person name="Puechmaille S.J."/>
            <person name="Fedrigo O."/>
            <person name="Jarvis E.D."/>
            <person name="Hiller M."/>
            <person name="Vernes S.C."/>
            <person name="Myers E.W."/>
            <person name="Teeling E.C."/>
        </authorList>
    </citation>
    <scope>NUCLEOTIDE SEQUENCE [LARGE SCALE GENOMIC DNA]</scope>
    <source>
        <strain evidence="1">MMyoMyo1</strain>
        <tissue evidence="1">Flight muscle</tissue>
    </source>
</reference>
<organism evidence="1 2">
    <name type="scientific">Myotis myotis</name>
    <name type="common">Greater mouse-eared bat</name>
    <name type="synonym">Vespertilio myotis</name>
    <dbReference type="NCBI Taxonomy" id="51298"/>
    <lineage>
        <taxon>Eukaryota</taxon>
        <taxon>Metazoa</taxon>
        <taxon>Chordata</taxon>
        <taxon>Craniata</taxon>
        <taxon>Vertebrata</taxon>
        <taxon>Euteleostomi</taxon>
        <taxon>Mammalia</taxon>
        <taxon>Eutheria</taxon>
        <taxon>Laurasiatheria</taxon>
        <taxon>Chiroptera</taxon>
        <taxon>Yangochiroptera</taxon>
        <taxon>Vespertilionidae</taxon>
        <taxon>Myotis</taxon>
    </lineage>
</organism>
<protein>
    <submittedName>
        <fullName evidence="1">Uncharacterized protein</fullName>
    </submittedName>
</protein>
<name>A0A7J7VHW4_MYOMY</name>
<comment type="caution">
    <text evidence="1">The sequence shown here is derived from an EMBL/GenBank/DDBJ whole genome shotgun (WGS) entry which is preliminary data.</text>
</comment>
<evidence type="ECO:0000313" key="1">
    <source>
        <dbReference type="EMBL" id="KAF6324797.1"/>
    </source>
</evidence>